<feature type="transmembrane region" description="Helical" evidence="1">
    <location>
        <begin position="400"/>
        <end position="422"/>
    </location>
</feature>
<keyword evidence="1" id="KW-0812">Transmembrane</keyword>
<name>A0A7C3ZKJ3_9CYAN</name>
<keyword evidence="1" id="KW-1133">Transmembrane helix</keyword>
<protein>
    <submittedName>
        <fullName evidence="2">Uncharacterized protein</fullName>
    </submittedName>
</protein>
<evidence type="ECO:0000313" key="2">
    <source>
        <dbReference type="EMBL" id="HGG00041.1"/>
    </source>
</evidence>
<proteinExistence type="predicted"/>
<dbReference type="EMBL" id="DSPX01000047">
    <property type="protein sequence ID" value="HGG00041.1"/>
    <property type="molecule type" value="Genomic_DNA"/>
</dbReference>
<dbReference type="AlphaFoldDB" id="A0A7C3ZKJ3"/>
<feature type="transmembrane region" description="Helical" evidence="1">
    <location>
        <begin position="442"/>
        <end position="466"/>
    </location>
</feature>
<accession>A0A7C3ZKJ3</accession>
<evidence type="ECO:0000256" key="1">
    <source>
        <dbReference type="SAM" id="Phobius"/>
    </source>
</evidence>
<sequence>MNEPPPRQIKNPIFSLYAFHLRNDADKGWQKAAENAPLMWENLRDKAGTGLGIPELEKFQLTTENLDLTQENLLSQKLSFPKPSPDKPELHGSFAAKRIQDAYSANLTLYYKDTTIPASELHQFNPHNCLSGESLGVSLGVTWLLYAVPLVDDVGDNYRQLADACVAGLTDGKKEKINPADIYVSESQLFGSPMYEYDNRAKDTTQGYHIIIWLQRQPATFDLLTDKFDFYLENLLLYRHKILFPYFRAQKWYARGQVLAGELDKELANFSPQSGKDLDKLKESLAAAVHNGFEYNKCLRYLQECANTVKINRYNYQLAVTAISQMQVEGDNPQWLTSFLDLCDNKYLGQIQGDLNYLLAGQNLFQNAIDTIRGMVEIVQVEAEKNGQTAEKERDTELNITIATVGGAIGLGGIVATSYALIKPEDPLLMPWHQGATTIHPFAKSVLSSLAASALVVLVVLAVLWLRKKIKNIRDNKNTPNTKKD</sequence>
<gene>
    <name evidence="2" type="ORF">ENR15_05110</name>
</gene>
<comment type="caution">
    <text evidence="2">The sequence shown here is derived from an EMBL/GenBank/DDBJ whole genome shotgun (WGS) entry which is preliminary data.</text>
</comment>
<organism evidence="2">
    <name type="scientific">Planktothricoides sp. SpSt-374</name>
    <dbReference type="NCBI Taxonomy" id="2282167"/>
    <lineage>
        <taxon>Bacteria</taxon>
        <taxon>Bacillati</taxon>
        <taxon>Cyanobacteriota</taxon>
        <taxon>Cyanophyceae</taxon>
        <taxon>Oscillatoriophycideae</taxon>
        <taxon>Oscillatoriales</taxon>
        <taxon>Oscillatoriaceae</taxon>
        <taxon>Planktothricoides</taxon>
    </lineage>
</organism>
<keyword evidence="1" id="KW-0472">Membrane</keyword>
<reference evidence="2" key="1">
    <citation type="journal article" date="2020" name="mSystems">
        <title>Genome- and Community-Level Interaction Insights into Carbon Utilization and Element Cycling Functions of Hydrothermarchaeota in Hydrothermal Sediment.</title>
        <authorList>
            <person name="Zhou Z."/>
            <person name="Liu Y."/>
            <person name="Xu W."/>
            <person name="Pan J."/>
            <person name="Luo Z.H."/>
            <person name="Li M."/>
        </authorList>
    </citation>
    <scope>NUCLEOTIDE SEQUENCE [LARGE SCALE GENOMIC DNA]</scope>
    <source>
        <strain evidence="2">SpSt-374</strain>
    </source>
</reference>